<evidence type="ECO:0000313" key="1">
    <source>
        <dbReference type="EMBL" id="GAA0907884.1"/>
    </source>
</evidence>
<dbReference type="RefSeq" id="WP_301478249.1">
    <property type="nucleotide sequence ID" value="NZ_BAAAHG010000007.1"/>
</dbReference>
<evidence type="ECO:0000313" key="2">
    <source>
        <dbReference type="Proteomes" id="UP001501005"/>
    </source>
</evidence>
<dbReference type="Proteomes" id="UP001501005">
    <property type="component" value="Unassembled WGS sequence"/>
</dbReference>
<reference evidence="1 2" key="1">
    <citation type="journal article" date="2019" name="Int. J. Syst. Evol. Microbiol.">
        <title>The Global Catalogue of Microorganisms (GCM) 10K type strain sequencing project: providing services to taxonomists for standard genome sequencing and annotation.</title>
        <authorList>
            <consortium name="The Broad Institute Genomics Platform"/>
            <consortium name="The Broad Institute Genome Sequencing Center for Infectious Disease"/>
            <person name="Wu L."/>
            <person name="Ma J."/>
        </authorList>
    </citation>
    <scope>NUCLEOTIDE SEQUENCE [LARGE SCALE GENOMIC DNA]</scope>
    <source>
        <strain evidence="1 2">JCM 10673</strain>
    </source>
</reference>
<gene>
    <name evidence="1" type="ORF">GCM10009549_14330</name>
</gene>
<accession>A0ABN1NIB0</accession>
<protein>
    <recommendedName>
        <fullName evidence="3">Knr4/Smi1-like domain-containing protein</fullName>
    </recommendedName>
</protein>
<proteinExistence type="predicted"/>
<comment type="caution">
    <text evidence="1">The sequence shown here is derived from an EMBL/GenBank/DDBJ whole genome shotgun (WGS) entry which is preliminary data.</text>
</comment>
<organism evidence="1 2">
    <name type="scientific">Streptomyces thermoalcalitolerans</name>
    <dbReference type="NCBI Taxonomy" id="65605"/>
    <lineage>
        <taxon>Bacteria</taxon>
        <taxon>Bacillati</taxon>
        <taxon>Actinomycetota</taxon>
        <taxon>Actinomycetes</taxon>
        <taxon>Kitasatosporales</taxon>
        <taxon>Streptomycetaceae</taxon>
        <taxon>Streptomyces</taxon>
    </lineage>
</organism>
<dbReference type="EMBL" id="BAAAHG010000007">
    <property type="protein sequence ID" value="GAA0907884.1"/>
    <property type="molecule type" value="Genomic_DNA"/>
</dbReference>
<sequence>MIADEFKRTLSRVREAIDSNSELSIFNSVPAGVSRRPELDAPEEYLDFLMVADGAIMGAVVILDRKSVVQAQKWISPGMVEVPEDPGSWFVVGKINENPVLINRQDGSIWAYPDMLTTWWESRRFERMADNLAEFVLRYGLGPDYLRITNSPESDEWWQLLRQLGYV</sequence>
<name>A0ABN1NIB0_9ACTN</name>
<keyword evidence="2" id="KW-1185">Reference proteome</keyword>
<evidence type="ECO:0008006" key="3">
    <source>
        <dbReference type="Google" id="ProtNLM"/>
    </source>
</evidence>